<feature type="compositionally biased region" description="Basic and acidic residues" evidence="1">
    <location>
        <begin position="103"/>
        <end position="127"/>
    </location>
</feature>
<name>A0ABQ3TZI8_STRHY</name>
<keyword evidence="3" id="KW-1185">Reference proteome</keyword>
<evidence type="ECO:0000313" key="3">
    <source>
        <dbReference type="Proteomes" id="UP001054854"/>
    </source>
</evidence>
<accession>A0ABQ3TZI8</accession>
<dbReference type="Proteomes" id="UP001054854">
    <property type="component" value="Unassembled WGS sequence"/>
</dbReference>
<evidence type="ECO:0000313" key="2">
    <source>
        <dbReference type="EMBL" id="GHJ28765.1"/>
    </source>
</evidence>
<organism evidence="2 3">
    <name type="scientific">Streptomyces hygroscopicus</name>
    <dbReference type="NCBI Taxonomy" id="1912"/>
    <lineage>
        <taxon>Bacteria</taxon>
        <taxon>Bacillati</taxon>
        <taxon>Actinomycetota</taxon>
        <taxon>Actinomycetes</taxon>
        <taxon>Kitasatosporales</taxon>
        <taxon>Streptomycetaceae</taxon>
        <taxon>Streptomyces</taxon>
        <taxon>Streptomyces violaceusniger group</taxon>
    </lineage>
</organism>
<gene>
    <name evidence="2" type="ORF">TPA0910_31980</name>
</gene>
<evidence type="ECO:0000256" key="1">
    <source>
        <dbReference type="SAM" id="MobiDB-lite"/>
    </source>
</evidence>
<proteinExistence type="predicted"/>
<feature type="region of interest" description="Disordered" evidence="1">
    <location>
        <begin position="101"/>
        <end position="135"/>
    </location>
</feature>
<reference evidence="2" key="1">
    <citation type="submission" date="2024-05" db="EMBL/GenBank/DDBJ databases">
        <title>Whole genome shotgun sequence of Streptomyces hygroscopicus NBRC 113678.</title>
        <authorList>
            <person name="Komaki H."/>
            <person name="Tamura T."/>
        </authorList>
    </citation>
    <scope>NUCLEOTIDE SEQUENCE</scope>
    <source>
        <strain evidence="2">N11-34</strain>
    </source>
</reference>
<feature type="region of interest" description="Disordered" evidence="1">
    <location>
        <begin position="47"/>
        <end position="68"/>
    </location>
</feature>
<dbReference type="EMBL" id="BNEK01000003">
    <property type="protein sequence ID" value="GHJ28765.1"/>
    <property type="molecule type" value="Genomic_DNA"/>
</dbReference>
<comment type="caution">
    <text evidence="2">The sequence shown here is derived from an EMBL/GenBank/DDBJ whole genome shotgun (WGS) entry which is preliminary data.</text>
</comment>
<sequence length="135" mass="14643">MAASTMLRGVSALRLSVLTDETTSPERQREANARVAADLGIDLGDREAVDPGVSASKTTPFERPELGRGWPVRRSTAIRTCPLDVFRRAAEGRAIGCNPIDTGRGHEVAFPRDHPEHARQRVSDHLAGRGQSYSA</sequence>
<protein>
    <submittedName>
        <fullName evidence="2">Uncharacterized protein</fullName>
    </submittedName>
</protein>